<keyword evidence="3" id="KW-1185">Reference proteome</keyword>
<dbReference type="EMBL" id="JBJQOH010000002">
    <property type="protein sequence ID" value="KAL3697799.1"/>
    <property type="molecule type" value="Genomic_DNA"/>
</dbReference>
<reference evidence="2 3" key="1">
    <citation type="submission" date="2024-09" db="EMBL/GenBank/DDBJ databases">
        <title>Chromosome-scale assembly of Riccia sorocarpa.</title>
        <authorList>
            <person name="Paukszto L."/>
        </authorList>
    </citation>
    <scope>NUCLEOTIDE SEQUENCE [LARGE SCALE GENOMIC DNA]</scope>
    <source>
        <strain evidence="2">LP-2024</strain>
        <tissue evidence="2">Aerial parts of the thallus</tissue>
    </source>
</reference>
<proteinExistence type="predicted"/>
<feature type="compositionally biased region" description="Acidic residues" evidence="1">
    <location>
        <begin position="29"/>
        <end position="39"/>
    </location>
</feature>
<evidence type="ECO:0000313" key="3">
    <source>
        <dbReference type="Proteomes" id="UP001633002"/>
    </source>
</evidence>
<protein>
    <submittedName>
        <fullName evidence="2">Uncharacterized protein</fullName>
    </submittedName>
</protein>
<comment type="caution">
    <text evidence="2">The sequence shown here is derived from an EMBL/GenBank/DDBJ whole genome shotgun (WGS) entry which is preliminary data.</text>
</comment>
<dbReference type="Proteomes" id="UP001633002">
    <property type="component" value="Unassembled WGS sequence"/>
</dbReference>
<accession>A0ABD3I5K1</accession>
<name>A0ABD3I5K1_9MARC</name>
<feature type="region of interest" description="Disordered" evidence="1">
    <location>
        <begin position="20"/>
        <end position="49"/>
    </location>
</feature>
<evidence type="ECO:0000256" key="1">
    <source>
        <dbReference type="SAM" id="MobiDB-lite"/>
    </source>
</evidence>
<organism evidence="2 3">
    <name type="scientific">Riccia sorocarpa</name>
    <dbReference type="NCBI Taxonomy" id="122646"/>
    <lineage>
        <taxon>Eukaryota</taxon>
        <taxon>Viridiplantae</taxon>
        <taxon>Streptophyta</taxon>
        <taxon>Embryophyta</taxon>
        <taxon>Marchantiophyta</taxon>
        <taxon>Marchantiopsida</taxon>
        <taxon>Marchantiidae</taxon>
        <taxon>Marchantiales</taxon>
        <taxon>Ricciaceae</taxon>
        <taxon>Riccia</taxon>
    </lineage>
</organism>
<dbReference type="AlphaFoldDB" id="A0ABD3I5K1"/>
<evidence type="ECO:0000313" key="2">
    <source>
        <dbReference type="EMBL" id="KAL3697799.1"/>
    </source>
</evidence>
<sequence length="153" mass="17129">MGENQLAPKFFLKPTPKRYNKARKQAVEETTDDDSALLEESEKKSSTPIVPTSLADCYSSSTAFRAQEAQAILLETAYHMCEKPKEVKDLISTKYLETLRSKVEDVTRIMELEGLLEASGTVAPKRSDGAFTCAFTEVDASSTWRVESNSFRY</sequence>
<gene>
    <name evidence="2" type="ORF">R1sor_011875</name>
</gene>